<evidence type="ECO:0000256" key="1">
    <source>
        <dbReference type="ARBA" id="ARBA00022908"/>
    </source>
</evidence>
<keyword evidence="2 4" id="KW-0238">DNA-binding</keyword>
<dbReference type="GO" id="GO:0006310">
    <property type="term" value="P:DNA recombination"/>
    <property type="evidence" value="ECO:0007669"/>
    <property type="project" value="UniProtKB-KW"/>
</dbReference>
<dbReference type="PANTHER" id="PTHR30349">
    <property type="entry name" value="PHAGE INTEGRASE-RELATED"/>
    <property type="match status" value="1"/>
</dbReference>
<name>A0A1L7RHW2_9ACTO</name>
<dbReference type="Gene3D" id="1.10.443.10">
    <property type="entry name" value="Intergrase catalytic core"/>
    <property type="match status" value="1"/>
</dbReference>
<organism evidence="7">
    <name type="scientific">Actinomyces succiniciruminis</name>
    <dbReference type="NCBI Taxonomy" id="1522002"/>
    <lineage>
        <taxon>Bacteria</taxon>
        <taxon>Bacillati</taxon>
        <taxon>Actinomycetota</taxon>
        <taxon>Actinomycetes</taxon>
        <taxon>Actinomycetales</taxon>
        <taxon>Actinomycetaceae</taxon>
        <taxon>Actinomyces</taxon>
    </lineage>
</organism>
<dbReference type="PROSITE" id="PS51898">
    <property type="entry name" value="TYR_RECOMBINASE"/>
    <property type="match status" value="1"/>
</dbReference>
<evidence type="ECO:0000259" key="5">
    <source>
        <dbReference type="PROSITE" id="PS51898"/>
    </source>
</evidence>
<evidence type="ECO:0000259" key="6">
    <source>
        <dbReference type="PROSITE" id="PS51900"/>
    </source>
</evidence>
<dbReference type="InterPro" id="IPR010998">
    <property type="entry name" value="Integrase_recombinase_N"/>
</dbReference>
<keyword evidence="1" id="KW-0229">DNA integration</keyword>
<dbReference type="PROSITE" id="PS51900">
    <property type="entry name" value="CB"/>
    <property type="match status" value="1"/>
</dbReference>
<dbReference type="InterPro" id="IPR011010">
    <property type="entry name" value="DNA_brk_join_enz"/>
</dbReference>
<gene>
    <name evidence="7" type="ORF">AAM4_0404</name>
</gene>
<dbReference type="InterPro" id="IPR013762">
    <property type="entry name" value="Integrase-like_cat_sf"/>
</dbReference>
<sequence>MAGRGKGEGSIYKEASGLWAAVIPLPPDPVTGKRRRKYVRAKSKAEAVRKMRAAQLELARTGDISTGRGLTLAEWLDRWIEQDVAPRRKPATTADYRSVIRVHINPAIGSRRVDQLTAADVRTLHARIAAAGASTSTAAKVHRVLRAALAVAEREEIAPRNIARLVKAPPAPIRAPRAMTADEARVFLAHRTTDRARWMVSLMLGVRQGEALGMTLDHLHLADGDGSTPWVDLAWELRRVTWAHGCGPTDGGGWPCGRKRGSDCPDRTAPIPDGLEAEQAHGGLWLLRPKTVGSHRRVALPSVLADALTEHIQVARPTRFVFETAPGLPVDPRRDYGAWKAALAEEGLPEMSLHSARHTCATLLLEAGVPLRTAQEILGQTQALTTARYQHPSLGVQAQALDAVAGALTQ</sequence>
<keyword evidence="3" id="KW-0233">DNA recombination</keyword>
<dbReference type="GO" id="GO:0015074">
    <property type="term" value="P:DNA integration"/>
    <property type="evidence" value="ECO:0007669"/>
    <property type="project" value="UniProtKB-KW"/>
</dbReference>
<dbReference type="Gene3D" id="1.10.150.130">
    <property type="match status" value="1"/>
</dbReference>
<evidence type="ECO:0000313" key="7">
    <source>
        <dbReference type="EMBL" id="CED90299.1"/>
    </source>
</evidence>
<dbReference type="InterPro" id="IPR050090">
    <property type="entry name" value="Tyrosine_recombinase_XerCD"/>
</dbReference>
<evidence type="ECO:0000256" key="2">
    <source>
        <dbReference type="ARBA" id="ARBA00023125"/>
    </source>
</evidence>
<dbReference type="InterPro" id="IPR002104">
    <property type="entry name" value="Integrase_catalytic"/>
</dbReference>
<dbReference type="RefSeq" id="WP_210578637.1">
    <property type="nucleotide sequence ID" value="NZ_LK995470.1"/>
</dbReference>
<evidence type="ECO:0000256" key="4">
    <source>
        <dbReference type="PROSITE-ProRule" id="PRU01248"/>
    </source>
</evidence>
<dbReference type="Pfam" id="PF14659">
    <property type="entry name" value="Phage_int_SAM_3"/>
    <property type="match status" value="1"/>
</dbReference>
<dbReference type="SUPFAM" id="SSF56349">
    <property type="entry name" value="DNA breaking-rejoining enzymes"/>
    <property type="match status" value="1"/>
</dbReference>
<dbReference type="PANTHER" id="PTHR30349:SF91">
    <property type="entry name" value="INTA PROTEIN"/>
    <property type="match status" value="1"/>
</dbReference>
<protein>
    <submittedName>
        <fullName evidence="7">Integrase protein</fullName>
    </submittedName>
</protein>
<dbReference type="EMBL" id="LK995470">
    <property type="protein sequence ID" value="CED90299.1"/>
    <property type="molecule type" value="Genomic_DNA"/>
</dbReference>
<feature type="domain" description="Core-binding (CB)" evidence="6">
    <location>
        <begin position="70"/>
        <end position="153"/>
    </location>
</feature>
<reference evidence="7" key="1">
    <citation type="submission" date="2014-07" db="EMBL/GenBank/DDBJ databases">
        <authorList>
            <person name="Zhang J.E."/>
            <person name="Yang H."/>
            <person name="Guo J."/>
            <person name="Deng Z."/>
            <person name="Luo H."/>
            <person name="Luo M."/>
            <person name="Zhao B."/>
        </authorList>
    </citation>
    <scope>NUCLEOTIDE SEQUENCE</scope>
    <source>
        <strain evidence="7">AM4</strain>
    </source>
</reference>
<accession>A0A1L7RHW2</accession>
<dbReference type="InterPro" id="IPR044068">
    <property type="entry name" value="CB"/>
</dbReference>
<dbReference type="Pfam" id="PF00589">
    <property type="entry name" value="Phage_integrase"/>
    <property type="match status" value="1"/>
</dbReference>
<dbReference type="AlphaFoldDB" id="A0A1L7RHW2"/>
<proteinExistence type="predicted"/>
<evidence type="ECO:0000256" key="3">
    <source>
        <dbReference type="ARBA" id="ARBA00023172"/>
    </source>
</evidence>
<dbReference type="InterPro" id="IPR004107">
    <property type="entry name" value="Integrase_SAM-like_N"/>
</dbReference>
<feature type="domain" description="Tyr recombinase" evidence="5">
    <location>
        <begin position="174"/>
        <end position="402"/>
    </location>
</feature>
<dbReference type="GO" id="GO:0003677">
    <property type="term" value="F:DNA binding"/>
    <property type="evidence" value="ECO:0007669"/>
    <property type="project" value="UniProtKB-UniRule"/>
</dbReference>